<name>A0ABU8THU6_9HYPH</name>
<comment type="caution">
    <text evidence="1">The sequence shown here is derived from an EMBL/GenBank/DDBJ whole genome shotgun (WGS) entry which is preliminary data.</text>
</comment>
<evidence type="ECO:0000313" key="2">
    <source>
        <dbReference type="Proteomes" id="UP001385499"/>
    </source>
</evidence>
<organism evidence="1 2">
    <name type="scientific">Roseibium algae</name>
    <dbReference type="NCBI Taxonomy" id="3123038"/>
    <lineage>
        <taxon>Bacteria</taxon>
        <taxon>Pseudomonadati</taxon>
        <taxon>Pseudomonadota</taxon>
        <taxon>Alphaproteobacteria</taxon>
        <taxon>Hyphomicrobiales</taxon>
        <taxon>Stappiaceae</taxon>
        <taxon>Roseibium</taxon>
    </lineage>
</organism>
<reference evidence="1 2" key="1">
    <citation type="submission" date="2024-02" db="EMBL/GenBank/DDBJ databases">
        <title>Roseibium algae sp. nov., isolated from marine alga (Grateloupia sp.), showing potential in myo-inositol conversion.</title>
        <authorList>
            <person name="Wang Y."/>
        </authorList>
    </citation>
    <scope>NUCLEOTIDE SEQUENCE [LARGE SCALE GENOMIC DNA]</scope>
    <source>
        <strain evidence="1 2">H3510</strain>
    </source>
</reference>
<dbReference type="RefSeq" id="WP_340273389.1">
    <property type="nucleotide sequence ID" value="NZ_JBAKIA010000004.1"/>
</dbReference>
<dbReference type="Proteomes" id="UP001385499">
    <property type="component" value="Unassembled WGS sequence"/>
</dbReference>
<sequence length="138" mass="15672">MHKSGEWLCIYFLANRSGFMRSKNGDRKQEKTSFNIRKILLFNNLIVKTHLLFFGNSVEMAIQGYLIFVFKRDKPVQIVPLGARRLSLNVIGLSLRGFTQRLAGYEMPGPGVAGALRKLILALNAIVRWLFAVTRAVF</sequence>
<evidence type="ECO:0000313" key="1">
    <source>
        <dbReference type="EMBL" id="MEJ8473729.1"/>
    </source>
</evidence>
<proteinExistence type="predicted"/>
<gene>
    <name evidence="1" type="ORF">V6575_06500</name>
</gene>
<protein>
    <submittedName>
        <fullName evidence="1">Uncharacterized protein</fullName>
    </submittedName>
</protein>
<dbReference type="EMBL" id="JBAKIA010000004">
    <property type="protein sequence ID" value="MEJ8473729.1"/>
    <property type="molecule type" value="Genomic_DNA"/>
</dbReference>
<keyword evidence="2" id="KW-1185">Reference proteome</keyword>
<accession>A0ABU8THU6</accession>